<dbReference type="AlphaFoldDB" id="A0A9W8GQR1"/>
<dbReference type="OrthoDB" id="5540344at2759"/>
<name>A0A9W8GQR1_9FUNG</name>
<comment type="caution">
    <text evidence="3">The sequence shown here is derived from an EMBL/GenBank/DDBJ whole genome shotgun (WGS) entry which is preliminary data.</text>
</comment>
<evidence type="ECO:0000259" key="2">
    <source>
        <dbReference type="Pfam" id="PF19189"/>
    </source>
</evidence>
<feature type="region of interest" description="Disordered" evidence="1">
    <location>
        <begin position="38"/>
        <end position="73"/>
    </location>
</feature>
<feature type="compositionally biased region" description="Basic and acidic residues" evidence="1">
    <location>
        <begin position="55"/>
        <end position="72"/>
    </location>
</feature>
<evidence type="ECO:0000313" key="3">
    <source>
        <dbReference type="EMBL" id="KAJ2690070.1"/>
    </source>
</evidence>
<reference evidence="3" key="1">
    <citation type="submission" date="2022-07" db="EMBL/GenBank/DDBJ databases">
        <title>Phylogenomic reconstructions and comparative analyses of Kickxellomycotina fungi.</title>
        <authorList>
            <person name="Reynolds N.K."/>
            <person name="Stajich J.E."/>
            <person name="Barry K."/>
            <person name="Grigoriev I.V."/>
            <person name="Crous P."/>
            <person name="Smith M.E."/>
        </authorList>
    </citation>
    <scope>NUCLEOTIDE SEQUENCE</scope>
    <source>
        <strain evidence="3">CBS 109367</strain>
    </source>
</reference>
<feature type="compositionally biased region" description="Basic and acidic residues" evidence="1">
    <location>
        <begin position="137"/>
        <end position="148"/>
    </location>
</feature>
<feature type="region of interest" description="Disordered" evidence="1">
    <location>
        <begin position="85"/>
        <end position="154"/>
    </location>
</feature>
<evidence type="ECO:0000313" key="4">
    <source>
        <dbReference type="Proteomes" id="UP001151516"/>
    </source>
</evidence>
<feature type="compositionally biased region" description="Basic and acidic residues" evidence="1">
    <location>
        <begin position="97"/>
        <end position="110"/>
    </location>
</feature>
<protein>
    <recommendedName>
        <fullName evidence="2">Mtf2-like C-terminal domain-containing protein</fullName>
    </recommendedName>
</protein>
<dbReference type="Proteomes" id="UP001151516">
    <property type="component" value="Unassembled WGS sequence"/>
</dbReference>
<organism evidence="3 4">
    <name type="scientific">Coemansia spiralis</name>
    <dbReference type="NCBI Taxonomy" id="417178"/>
    <lineage>
        <taxon>Eukaryota</taxon>
        <taxon>Fungi</taxon>
        <taxon>Fungi incertae sedis</taxon>
        <taxon>Zoopagomycota</taxon>
        <taxon>Kickxellomycotina</taxon>
        <taxon>Kickxellomycetes</taxon>
        <taxon>Kickxellales</taxon>
        <taxon>Kickxellaceae</taxon>
        <taxon>Coemansia</taxon>
    </lineage>
</organism>
<accession>A0A9W8GQR1</accession>
<proteinExistence type="predicted"/>
<dbReference type="InterPro" id="IPR043837">
    <property type="entry name" value="Mtf2-like_C"/>
</dbReference>
<gene>
    <name evidence="3" type="ORF">IWW39_001036</name>
</gene>
<dbReference type="GO" id="GO:0005739">
    <property type="term" value="C:mitochondrion"/>
    <property type="evidence" value="ECO:0007669"/>
    <property type="project" value="InterPro"/>
</dbReference>
<evidence type="ECO:0000256" key="1">
    <source>
        <dbReference type="SAM" id="MobiDB-lite"/>
    </source>
</evidence>
<sequence>MNRLTIGAVWRRARPIHVCFEPCTLRVGVQQAFHTAPSLRLRDGDEEIEFPTPKSEPKSDHDESKDTNKADTDTLDFSSIFDLLKLPKGVGQQPPKASERTTDRDSHSSTDPDEDPGIEDLLSAIDKNAASRGSPRRQPDTADRRRLEDDSDPMAEFERILSDLAAKDTEVYKRSRPAPLFWNEGGESGEGVEGGRRAKFIDDLEPESLFKPGPRSSAFSAGSLTSDSRRISGTASRILKLSSEARLAQDHRSLADSRDGRTSKVMGAQLSRREMDIEQVQLSRLSQCQSASALSNFIYSQLVATKDTQDVRPSPLVFTETIRVARELQSPYTAYFIYNYCRTSMSLIDKLNVLNVSFYEELLTTAWTSLRDISAVVSIIQDAISLGVISDERLEAQIGLIIIELHKIYDMPSTANQISELRGKMSAQRSSEAAMPLIAQKAEIAKSQYSLYKRKSSEY</sequence>
<dbReference type="EMBL" id="JANBTX010000016">
    <property type="protein sequence ID" value="KAJ2690070.1"/>
    <property type="molecule type" value="Genomic_DNA"/>
</dbReference>
<feature type="domain" description="Mtf2-like C-terminal" evidence="2">
    <location>
        <begin position="307"/>
        <end position="406"/>
    </location>
</feature>
<dbReference type="Pfam" id="PF19189">
    <property type="entry name" value="Mtf2"/>
    <property type="match status" value="1"/>
</dbReference>
<keyword evidence="4" id="KW-1185">Reference proteome</keyword>